<keyword evidence="1" id="KW-0472">Membrane</keyword>
<feature type="transmembrane region" description="Helical" evidence="1">
    <location>
        <begin position="286"/>
        <end position="310"/>
    </location>
</feature>
<evidence type="ECO:0000313" key="2">
    <source>
        <dbReference type="EMBL" id="AEF02877.1"/>
    </source>
</evidence>
<feature type="transmembrane region" description="Helical" evidence="1">
    <location>
        <begin position="153"/>
        <end position="173"/>
    </location>
</feature>
<evidence type="ECO:0008006" key="4">
    <source>
        <dbReference type="Google" id="ProtNLM"/>
    </source>
</evidence>
<reference evidence="2 3" key="1">
    <citation type="journal article" date="2011" name="J. Bacteriol.">
        <title>Complete genome sequence of the polycyclic aromatic hydrocarbon-degrading bacterium Alteromonas sp. strain SN2.</title>
        <authorList>
            <person name="Jin H.M."/>
            <person name="Jeong H."/>
            <person name="Moon E.J."/>
            <person name="Math R.K."/>
            <person name="Lee K."/>
            <person name="Kim H.J."/>
            <person name="Jeon C.O."/>
            <person name="Oh T.K."/>
            <person name="Kim J.F."/>
        </authorList>
    </citation>
    <scope>NUCLEOTIDE SEQUENCE [LARGE SCALE GENOMIC DNA]</scope>
    <source>
        <strain evidence="3">JCM 17741 / KACC 18427 / KCTC 11700BP / SN2</strain>
    </source>
</reference>
<protein>
    <recommendedName>
        <fullName evidence="4">DUF898 domain-containing protein</fullName>
    </recommendedName>
</protein>
<name>F5Z4D7_ALTNA</name>
<dbReference type="OrthoDB" id="9765721at2"/>
<dbReference type="KEGG" id="alt:ambt_06710"/>
<organism evidence="2 3">
    <name type="scientific">Alteromonas naphthalenivorans</name>
    <dbReference type="NCBI Taxonomy" id="715451"/>
    <lineage>
        <taxon>Bacteria</taxon>
        <taxon>Pseudomonadati</taxon>
        <taxon>Pseudomonadota</taxon>
        <taxon>Gammaproteobacteria</taxon>
        <taxon>Alteromonadales</taxon>
        <taxon>Alteromonadaceae</taxon>
        <taxon>Alteromonas/Salinimonas group</taxon>
        <taxon>Alteromonas</taxon>
    </lineage>
</organism>
<feature type="transmembrane region" description="Helical" evidence="1">
    <location>
        <begin position="247"/>
        <end position="274"/>
    </location>
</feature>
<evidence type="ECO:0000313" key="3">
    <source>
        <dbReference type="Proteomes" id="UP000000683"/>
    </source>
</evidence>
<proteinExistence type="predicted"/>
<evidence type="ECO:0000256" key="1">
    <source>
        <dbReference type="SAM" id="Phobius"/>
    </source>
</evidence>
<gene>
    <name evidence="2" type="ordered locus">ambt_06710</name>
</gene>
<feature type="transmembrane region" description="Helical" evidence="1">
    <location>
        <begin position="130"/>
        <end position="147"/>
    </location>
</feature>
<dbReference type="Proteomes" id="UP000000683">
    <property type="component" value="Chromosome"/>
</dbReference>
<feature type="transmembrane region" description="Helical" evidence="1">
    <location>
        <begin position="194"/>
        <end position="216"/>
    </location>
</feature>
<keyword evidence="1" id="KW-1133">Transmembrane helix</keyword>
<dbReference type="EMBL" id="CP002339">
    <property type="protein sequence ID" value="AEF02877.1"/>
    <property type="molecule type" value="Genomic_DNA"/>
</dbReference>
<dbReference type="HOGENOM" id="CLU_049287_0_0_6"/>
<sequence>MSSNIDYSTYSLEELKQARATINEIEHSERAQELEERIVQFELPEASSPEALSTRASSPVATASVLRKGKISFHGKASEFFSIWIVNLLLTIATLGIYSAWAKVRTNRYFYGNTEIDGHRFSYLANPLQILKGRIIAVCLFASYFILSALNPIAGALMLLALMALTPLMIVLGQRFSMRMTGYRNVRFKFNGGFGDAFVVFVVLPFVSLFTMYLMLPWALKKIDEYLVDNSAFGDSSFTTKLSTGSYYLASLGAVGIVVAVFLVGASIMGLGFTSLIHTLENGAPLVMIALFAMYLIAFAISSSFYTALIRNHIYENSEIPNVAHFNSNVGILPLVWLRTTNVIAIVLSLGFAIPWAKIRSAYFFANVTEVSVLSGIDSVTSVNTGSVGATAEEAATLFDVDVALG</sequence>
<dbReference type="eggNOG" id="COG4269">
    <property type="taxonomic scope" value="Bacteria"/>
</dbReference>
<keyword evidence="1" id="KW-0812">Transmembrane</keyword>
<feature type="transmembrane region" description="Helical" evidence="1">
    <location>
        <begin position="330"/>
        <end position="354"/>
    </location>
</feature>
<dbReference type="InterPro" id="IPR010295">
    <property type="entry name" value="DUF898"/>
</dbReference>
<accession>F5Z4D7</accession>
<dbReference type="AlphaFoldDB" id="F5Z4D7"/>
<feature type="transmembrane region" description="Helical" evidence="1">
    <location>
        <begin position="81"/>
        <end position="101"/>
    </location>
</feature>
<dbReference type="Pfam" id="PF05987">
    <property type="entry name" value="DUF898"/>
    <property type="match status" value="1"/>
</dbReference>
<keyword evidence="3" id="KW-1185">Reference proteome</keyword>
<dbReference type="RefSeq" id="WP_013783817.1">
    <property type="nucleotide sequence ID" value="NC_015554.1"/>
</dbReference>